<dbReference type="InterPro" id="IPR049468">
    <property type="entry name" value="Restrct_endonuc-II-like_dom"/>
</dbReference>
<dbReference type="PANTHER" id="PTHR10887">
    <property type="entry name" value="DNA2/NAM7 HELICASE FAMILY"/>
    <property type="match status" value="1"/>
</dbReference>
<organism evidence="4 5">
    <name type="scientific">Vibrio tubiashii ATCC 19109</name>
    <dbReference type="NCBI Taxonomy" id="1051646"/>
    <lineage>
        <taxon>Bacteria</taxon>
        <taxon>Pseudomonadati</taxon>
        <taxon>Pseudomonadota</taxon>
        <taxon>Gammaproteobacteria</taxon>
        <taxon>Vibrionales</taxon>
        <taxon>Vibrionaceae</taxon>
        <taxon>Vibrio</taxon>
        <taxon>Vibrio oreintalis group</taxon>
    </lineage>
</organism>
<dbReference type="InterPro" id="IPR045055">
    <property type="entry name" value="DNA2/NAM7-like"/>
</dbReference>
<dbReference type="InterPro" id="IPR027417">
    <property type="entry name" value="P-loop_NTPase"/>
</dbReference>
<feature type="domain" description="Restriction endonuclease type II-like" evidence="3">
    <location>
        <begin position="1701"/>
        <end position="1798"/>
    </location>
</feature>
<dbReference type="InterPro" id="IPR047187">
    <property type="entry name" value="SF1_C_Upf1"/>
</dbReference>
<dbReference type="Proteomes" id="UP000003836">
    <property type="component" value="Unassembled WGS sequence"/>
</dbReference>
<dbReference type="NCBIfam" id="NF042953">
    <property type="entry name" value="Hhe_antiphage"/>
    <property type="match status" value="1"/>
</dbReference>
<dbReference type="SUPFAM" id="SSF52980">
    <property type="entry name" value="Restriction endonuclease-like"/>
    <property type="match status" value="1"/>
</dbReference>
<feature type="domain" description="DNA2/NAM7 helicase helicase" evidence="1">
    <location>
        <begin position="1393"/>
        <end position="1435"/>
    </location>
</feature>
<keyword evidence="5" id="KW-1185">Reference proteome</keyword>
<comment type="caution">
    <text evidence="4">The sequence shown here is derived from an EMBL/GenBank/DDBJ whole genome shotgun (WGS) entry which is preliminary data.</text>
</comment>
<evidence type="ECO:0000313" key="4">
    <source>
        <dbReference type="EMBL" id="EGU58153.1"/>
    </source>
</evidence>
<proteinExistence type="predicted"/>
<sequence>LFIMSNTLKTLLIDALEALVELHHDDPIMLAQIDAELAGRSSRQRNSALRARIQALISSRTVTEPQAPTPLITPTSMPCQRAYRDAPIAYPEHFMGSAFETMRQKLLDISGSRSRLLNLDQTSRAFVRVVDELPDELAKRLLSEQSMQLTPVPEPTLDELIAHGYVQWDDAQGKYLQNKKPPEAKEWAGLLGIDHQYTLPMPDARAQDGRHSDGYLQSLLFEAPLHRAVKKLASEAKTAIEETGNNILFLCLGFLEWVDQADSSKARLAPLYMLPVSIEKDYRKGVVTYHIQYNGEDIIQNLILREKLLQEFGLTLPDLVDPDNEDRLLTPEEYFEAVSALLARKHNDVVVRQWAVRRYATLATLSLGKLLMYRDLDPRNWPDGADNLLEHDVIRRFFYDGELTASDGMGTQGNGRDDSYVLDDVADLHDDFPMIEDADSSQMSVVIDALNGKNLVVEGPPGTGKSQTITNLIAAALSQKKSVLFVAEKQAALEVVKRRMDKTGLGDFCLDLHSDKAKKRLVLDEFKQRLSNAPHFHYSHSEYGREVERYERAREKLQCYVQWINREWKQTGLTIHEILMAATRYQEAVSPLKFSDVAPESLTGDQFSVGALDDKLEQLEVFYDYLSRVSQQLPDAGNWASHPWFGVENKALSGHDPDQVCQVLAQWNDALMVWRDRLVDVTHQHHLTIQPHLSLTELDALITHWRAIPLPHRHTDIPALAKLTVSTSDALDAFVAQHQQAAQWYGELSGTFTSGLVNDLARIDEVEAALRGLAQLGVDTQTHFDDLARALTQLAEMMERLGHIETSYRELSPHLPEAIQPLLATHWSGLKELETFLSLAASLPAQHLGERDALFDNEALPEFMRSFVEEHHDLVTQGNALAQTFLIDALPCVELLQQYAAELAQTTWWSWLQPSWRATQQAVRQFTRAATFEPHAMATQLSAAADWSARRTGFAEDTRNNQLLKQHFHGLDTDVDLVSTMALWYQRVRTEYGIGFGQRVALAQALFTLPVEVFRGLQSLYDHGLVIELEALRKARQRLASVLTSVECLTQSEIVLGAEPYPLTQLHESFSHQLALCQHYLLDAGLSQSQLRAQIKVCQSLRDLLDDMPDHDVCAPIFSEPLDLSVTKTGSTPAGLEVITDTLSYAAKVKRVCGQGQIAALIQRQSDPQSIHALQALGETLAQEWRQVLDAEAQFIALTGAQRACWLQHSGDGLSAVIERNQRALHSEQWLDGWLKYLFAKQRMETGGYRLLNRYLSQQPHSITFAQDAMKFATYQCLAREIYQTQPELSQMSGHEQTALQQQFAKYDEQLKVWQRRRVAARAADRPVPAGTRGAKASSYSEQALLQREIDKKTRHISIRNLVTRAGRAMLALKPCFMMSPMAVAKYLPPGQLDFDLVIMDEASQVKPQDALSCFARGKQIVVVGDSKQLPPTAFFEKSLSNDVNAHGDESGVIDEAESILEAVSAYFDKRQLRWHYRSRHGSLIEFSNHKFYHGNLVVFPSPYDQCEDYGIKFHLIGEGRFINNVNQGEAHDVVAAIKTHLMQRPHESLGIVAMNSKQRDLIEANLESAIHQDPSLRAAYLANLKSDDPLFIKNLENVQGDERDVIFISFTYGPQEIGATDIPQRFGPINGASGWRRLNVLFTRAKQRIHVFSSMTADQIVLTDSSSLGVQSLKGYLQYAQTGQLIGQDSIQQGQPDSDFEFAVMDALAQHGFECVPQVGVAGFFIDIAVRDPGMPGRYLMGIECDGATYHSSRSTRDRDRVRQGVLEGLGWTIRRIWSTDWFKHPHAELKPIIEELKAKATAAKSREEYVGEMPEPCFAEQAPDERSAPVAETLREALARYRDQVIARKYPKTDPNQRLLRPDMIEHLVLDRPMTREEFSLDIPGYLREHTCSKEAGDYLDDVLEIIVDYESIEAF</sequence>
<dbReference type="InterPro" id="IPR025103">
    <property type="entry name" value="DUF4011"/>
</dbReference>
<protein>
    <recommendedName>
        <fullName evidence="6">RAP domain-containing protein</fullName>
    </recommendedName>
</protein>
<dbReference type="CDD" id="cd18808">
    <property type="entry name" value="SF1_C_Upf1"/>
    <property type="match status" value="1"/>
</dbReference>
<evidence type="ECO:0000259" key="2">
    <source>
        <dbReference type="Pfam" id="PF13087"/>
    </source>
</evidence>
<dbReference type="Pfam" id="PF13087">
    <property type="entry name" value="AAA_12"/>
    <property type="match status" value="1"/>
</dbReference>
<evidence type="ECO:0000259" key="1">
    <source>
        <dbReference type="Pfam" id="PF13086"/>
    </source>
</evidence>
<dbReference type="InterPro" id="IPR011335">
    <property type="entry name" value="Restrct_endonuc-II-like"/>
</dbReference>
<dbReference type="InterPro" id="IPR041677">
    <property type="entry name" value="DNA2/NAM7_AAA_11"/>
</dbReference>
<dbReference type="Pfam" id="PF13086">
    <property type="entry name" value="AAA_11"/>
    <property type="match status" value="1"/>
</dbReference>
<dbReference type="Gene3D" id="3.40.960.10">
    <property type="entry name" value="VSR Endonuclease"/>
    <property type="match status" value="1"/>
</dbReference>
<dbReference type="InterPro" id="IPR041679">
    <property type="entry name" value="DNA2/NAM7-like_C"/>
</dbReference>
<evidence type="ECO:0008006" key="6">
    <source>
        <dbReference type="Google" id="ProtNLM"/>
    </source>
</evidence>
<evidence type="ECO:0000313" key="5">
    <source>
        <dbReference type="Proteomes" id="UP000003836"/>
    </source>
</evidence>
<evidence type="ECO:0000259" key="3">
    <source>
        <dbReference type="Pfam" id="PF18741"/>
    </source>
</evidence>
<dbReference type="Pfam" id="PF18741">
    <property type="entry name" value="MTES_1575"/>
    <property type="match status" value="1"/>
</dbReference>
<dbReference type="SUPFAM" id="SSF52540">
    <property type="entry name" value="P-loop containing nucleoside triphosphate hydrolases"/>
    <property type="match status" value="2"/>
</dbReference>
<gene>
    <name evidence="4" type="ORF">VITU9109_19462</name>
</gene>
<reference evidence="4 5" key="1">
    <citation type="journal article" date="2012" name="Int. J. Syst. Evol. Microbiol.">
        <title>Vibrio caribbeanicus sp. nov., isolated from the marine sponge Scleritoderma cyanea.</title>
        <authorList>
            <person name="Hoffmann M."/>
            <person name="Monday S.R."/>
            <person name="Allard M.W."/>
            <person name="Strain E.A."/>
            <person name="Whittaker P."/>
            <person name="Naum M."/>
            <person name="McCarthy P.J."/>
            <person name="Lopez J.V."/>
            <person name="Fischer M."/>
            <person name="Brown E.W."/>
        </authorList>
    </citation>
    <scope>NUCLEOTIDE SEQUENCE [LARGE SCALE GENOMIC DNA]</scope>
    <source>
        <strain evidence="4 5">ATCC 19109</strain>
    </source>
</reference>
<feature type="domain" description="DNA2/NAM7 helicase-like C-terminal" evidence="2">
    <location>
        <begin position="1469"/>
        <end position="1655"/>
    </location>
</feature>
<accession>A0ABN0DK99</accession>
<dbReference type="Gene3D" id="3.40.50.300">
    <property type="entry name" value="P-loop containing nucleotide triphosphate hydrolases"/>
    <property type="match status" value="3"/>
</dbReference>
<dbReference type="EMBL" id="AFWI01000036">
    <property type="protein sequence ID" value="EGU58153.1"/>
    <property type="molecule type" value="Genomic_DNA"/>
</dbReference>
<dbReference type="Pfam" id="PF13195">
    <property type="entry name" value="DUF4011"/>
    <property type="match status" value="1"/>
</dbReference>
<name>A0ABN0DK99_9VIBR</name>
<feature type="non-terminal residue" evidence="4">
    <location>
        <position position="1"/>
    </location>
</feature>